<evidence type="ECO:0000256" key="8">
    <source>
        <dbReference type="RuleBase" id="RU362126"/>
    </source>
</evidence>
<evidence type="ECO:0000256" key="6">
    <source>
        <dbReference type="ARBA" id="ARBA00023136"/>
    </source>
</evidence>
<dbReference type="InterPro" id="IPR001580">
    <property type="entry name" value="Calret/calnex"/>
</dbReference>
<comment type="similarity">
    <text evidence="2 8">Belongs to the calreticulin family.</text>
</comment>
<feature type="non-terminal residue" evidence="10">
    <location>
        <position position="1"/>
    </location>
</feature>
<evidence type="ECO:0000256" key="2">
    <source>
        <dbReference type="ARBA" id="ARBA00010983"/>
    </source>
</evidence>
<feature type="compositionally biased region" description="Basic and acidic residues" evidence="9">
    <location>
        <begin position="273"/>
        <end position="308"/>
    </location>
</feature>
<evidence type="ECO:0000256" key="5">
    <source>
        <dbReference type="ARBA" id="ARBA00022989"/>
    </source>
</evidence>
<evidence type="ECO:0000313" key="11">
    <source>
        <dbReference type="Proteomes" id="UP000825002"/>
    </source>
</evidence>
<feature type="region of interest" description="Disordered" evidence="9">
    <location>
        <begin position="273"/>
        <end position="342"/>
    </location>
</feature>
<evidence type="ECO:0000313" key="10">
    <source>
        <dbReference type="EMBL" id="KAG9509658.1"/>
    </source>
</evidence>
<dbReference type="Gene3D" id="2.60.120.200">
    <property type="match status" value="1"/>
</dbReference>
<comment type="subcellular location">
    <subcellularLocation>
        <location evidence="1">Endoplasmic reticulum membrane</location>
        <topology evidence="1">Single-pass membrane protein</topology>
    </subcellularLocation>
</comment>
<evidence type="ECO:0000256" key="9">
    <source>
        <dbReference type="SAM" id="MobiDB-lite"/>
    </source>
</evidence>
<feature type="signal peptide" evidence="8">
    <location>
        <begin position="1"/>
        <end position="26"/>
    </location>
</feature>
<keyword evidence="5 8" id="KW-1133">Transmembrane helix</keyword>
<feature type="chain" id="PRO_5045011587" evidence="8">
    <location>
        <begin position="27"/>
        <end position="547"/>
    </location>
</feature>
<dbReference type="PRINTS" id="PR00626">
    <property type="entry name" value="CALRETICULIN"/>
</dbReference>
<keyword evidence="6 8" id="KW-0472">Membrane</keyword>
<evidence type="ECO:0000256" key="3">
    <source>
        <dbReference type="ARBA" id="ARBA00022692"/>
    </source>
</evidence>
<keyword evidence="7 8" id="KW-0143">Chaperone</keyword>
<dbReference type="EMBL" id="JAIFTH010000383">
    <property type="protein sequence ID" value="KAG9509658.1"/>
    <property type="molecule type" value="Genomic_DNA"/>
</dbReference>
<dbReference type="PANTHER" id="PTHR11073:SF1">
    <property type="entry name" value="CALNEXIN 14D-RELATED"/>
    <property type="match status" value="1"/>
</dbReference>
<dbReference type="Gene3D" id="2.10.250.10">
    <property type="entry name" value="Calreticulin/calnexin, P domain"/>
    <property type="match status" value="1"/>
</dbReference>
<dbReference type="Proteomes" id="UP000825002">
    <property type="component" value="Unassembled WGS sequence"/>
</dbReference>
<organism evidence="10 11">
    <name type="scientific">Fragariocoptes setiger</name>
    <dbReference type="NCBI Taxonomy" id="1670756"/>
    <lineage>
        <taxon>Eukaryota</taxon>
        <taxon>Metazoa</taxon>
        <taxon>Ecdysozoa</taxon>
        <taxon>Arthropoda</taxon>
        <taxon>Chelicerata</taxon>
        <taxon>Arachnida</taxon>
        <taxon>Acari</taxon>
        <taxon>Acariformes</taxon>
        <taxon>Trombidiformes</taxon>
        <taxon>Prostigmata</taxon>
        <taxon>Eupodina</taxon>
        <taxon>Eriophyoidea</taxon>
        <taxon>Phytoptidae</taxon>
        <taxon>Fragariocoptes</taxon>
    </lineage>
</organism>
<feature type="region of interest" description="Disordered" evidence="9">
    <location>
        <begin position="500"/>
        <end position="547"/>
    </location>
</feature>
<keyword evidence="3 8" id="KW-0812">Transmembrane</keyword>
<dbReference type="SUPFAM" id="SSF49899">
    <property type="entry name" value="Concanavalin A-like lectins/glucanases"/>
    <property type="match status" value="1"/>
</dbReference>
<reference evidence="10 11" key="1">
    <citation type="submission" date="2020-10" db="EMBL/GenBank/DDBJ databases">
        <authorList>
            <person name="Klimov P.B."/>
            <person name="Dyachkov S.M."/>
            <person name="Chetverikov P.E."/>
        </authorList>
    </citation>
    <scope>NUCLEOTIDE SEQUENCE [LARGE SCALE GENOMIC DNA]</scope>
    <source>
        <strain evidence="10">BMOC 18-1129-001#AD2665</strain>
        <tissue evidence="10">Entire mites</tissue>
    </source>
</reference>
<dbReference type="InterPro" id="IPR013320">
    <property type="entry name" value="ConA-like_dom_sf"/>
</dbReference>
<keyword evidence="11" id="KW-1185">Reference proteome</keyword>
<feature type="compositionally biased region" description="Acidic residues" evidence="9">
    <location>
        <begin position="309"/>
        <end position="318"/>
    </location>
</feature>
<dbReference type="InterPro" id="IPR018124">
    <property type="entry name" value="Calret/calnex_CS"/>
</dbReference>
<sequence>MLLCKQFLISSTAILLALSSLHVARSDDLDDELIVEPAGDSSKPTSQLGGDNYATPKLEKYYLYEHFDDSVAFESRWIKSANPKYNGVWYVKSSPDRSQSDLQLVLATKARHHAISTKLDKPFLFDANKPLIVQYEVQYREGLDCGGSYVKLLRSPSSDLPKLDNETPYSIMFGPDKCGSDSKLHFIIQYKNPKTGKYEEKHWKSASKVSGLFGIFGDKKHHLVKLVVKPDNTFEIFLDDQSVGSGSLLEEFDPPINPAKEIVDVNDKKPADWDDRIKIEDPNAVKPDDWDEDAPKKIHDPSAQKPDDWLENEPELVADPEAKKPDDWDSEMDGEWEAPLVPNPKCKGVSGCGKWEAPMIANPAFKGKWRPPMIDNPAYKGFWEPRMIPNPDYYHDDNPFRSLTAIDALAFELWSMSDSIAFDNLLITDDAETAALLQSLTWQTKKILEIANEPSKVSQYLQYFHQYPWLWAVVVLAVGLPVCLFIAFCCVGGKKQASADEAAKRKKTDKSLPDTKPNVKNNDNEGEVEEEEEEEQEEQEQEDEDFE</sequence>
<dbReference type="PROSITE" id="PS00805">
    <property type="entry name" value="CALRETICULIN_REPEAT"/>
    <property type="match status" value="1"/>
</dbReference>
<name>A0ABQ7S8A3_9ACAR</name>
<dbReference type="InterPro" id="IPR009033">
    <property type="entry name" value="Calreticulin/calnexin_P_dom_sf"/>
</dbReference>
<dbReference type="PANTHER" id="PTHR11073">
    <property type="entry name" value="CALRETICULIN AND CALNEXIN"/>
    <property type="match status" value="1"/>
</dbReference>
<proteinExistence type="inferred from homology"/>
<keyword evidence="8" id="KW-0732">Signal</keyword>
<feature type="compositionally biased region" description="Acidic residues" evidence="9">
    <location>
        <begin position="524"/>
        <end position="547"/>
    </location>
</feature>
<protein>
    <submittedName>
        <fullName evidence="10">Calnexin</fullName>
    </submittedName>
</protein>
<dbReference type="PROSITE" id="PS00804">
    <property type="entry name" value="CALRETICULIN_2"/>
    <property type="match status" value="1"/>
</dbReference>
<accession>A0ABQ7S8A3</accession>
<dbReference type="Pfam" id="PF00262">
    <property type="entry name" value="Calreticulin"/>
    <property type="match status" value="1"/>
</dbReference>
<comment type="caution">
    <text evidence="10">The sequence shown here is derived from an EMBL/GenBank/DDBJ whole genome shotgun (WGS) entry which is preliminary data.</text>
</comment>
<evidence type="ECO:0000256" key="4">
    <source>
        <dbReference type="ARBA" id="ARBA00022824"/>
    </source>
</evidence>
<keyword evidence="4 8" id="KW-0256">Endoplasmic reticulum</keyword>
<feature type="compositionally biased region" description="Basic and acidic residues" evidence="9">
    <location>
        <begin position="500"/>
        <end position="513"/>
    </location>
</feature>
<dbReference type="SUPFAM" id="SSF63887">
    <property type="entry name" value="P-domain of calnexin/calreticulin"/>
    <property type="match status" value="1"/>
</dbReference>
<evidence type="ECO:0000256" key="1">
    <source>
        <dbReference type="ARBA" id="ARBA00004389"/>
    </source>
</evidence>
<evidence type="ECO:0000256" key="7">
    <source>
        <dbReference type="ARBA" id="ARBA00023186"/>
    </source>
</evidence>
<feature type="transmembrane region" description="Helical" evidence="8">
    <location>
        <begin position="469"/>
        <end position="491"/>
    </location>
</feature>
<gene>
    <name evidence="10" type="primary">CANX</name>
    <name evidence="10" type="ORF">GZH46_01816</name>
</gene>